<name>A0AC61PIP6_9FIRM</name>
<protein>
    <submittedName>
        <fullName evidence="1">Rod shape-determining protein MreC</fullName>
    </submittedName>
</protein>
<proteinExistence type="predicted"/>
<gene>
    <name evidence="1" type="ORF">SAMN06297397_0685</name>
</gene>
<reference evidence="1" key="1">
    <citation type="submission" date="2017-04" db="EMBL/GenBank/DDBJ databases">
        <authorList>
            <person name="Varghese N."/>
            <person name="Submissions S."/>
        </authorList>
    </citation>
    <scope>NUCLEOTIDE SEQUENCE</scope>
    <source>
        <strain evidence="1">WTE2008</strain>
    </source>
</reference>
<comment type="caution">
    <text evidence="1">The sequence shown here is derived from an EMBL/GenBank/DDBJ whole genome shotgun (WGS) entry which is preliminary data.</text>
</comment>
<sequence>MSAKRRLERASEDRRPVVTDDFIYDDPIQPQSGSETDSAYSDTPEEAIRKLKGSSSRDTRSDNNDLSGLAEDRPQESDEGSGKQNKKHSFFRRKKSGERRSHPVIRGFILVLITLSLILAAAAYIFNHSMENSPQILSVPENTISSAVTPVQGFFSGLTETIFGYFRTLKLRSNIETAYNELVAENEELAYKAMRVDQLEQELSMYRDIQDEMLANQDLQPLFCNIIGKSDSNYFSTFTINKGWKDGVQKYCAVVSGGGLVGYTESVEYSTSTVRTIIDSTASIAAVIDSTRDQGNVKGTLGIDETPICRMYYMSTKKLPRPGDLVVTSGVAMDFIREIPIGTVTASTRGMQEKNQYIEITPIVDFSHLEAVIVFRYKPDYAEPIERRENADANIELVPLETARPSPRVPEVASVYKSQDDDELDYDTGEGDEDEEPEEETPSPTPDQTPTPTPVPTPSPSPTPDHTSFVYHSVNTFSEPTPTPTPSPVPTATPYITPDPDDMTFDEED</sequence>
<dbReference type="EMBL" id="FWXZ01000001">
    <property type="protein sequence ID" value="SMC40471.1"/>
    <property type="molecule type" value="Genomic_DNA"/>
</dbReference>
<evidence type="ECO:0000313" key="2">
    <source>
        <dbReference type="Proteomes" id="UP000192328"/>
    </source>
</evidence>
<organism evidence="1 2">
    <name type="scientific">Aristaeella lactis</name>
    <dbReference type="NCBI Taxonomy" id="3046383"/>
    <lineage>
        <taxon>Bacteria</taxon>
        <taxon>Bacillati</taxon>
        <taxon>Bacillota</taxon>
        <taxon>Clostridia</taxon>
        <taxon>Eubacteriales</taxon>
        <taxon>Aristaeellaceae</taxon>
        <taxon>Aristaeella</taxon>
    </lineage>
</organism>
<accession>A0AC61PIP6</accession>
<dbReference type="Proteomes" id="UP000192328">
    <property type="component" value="Unassembled WGS sequence"/>
</dbReference>
<evidence type="ECO:0000313" key="1">
    <source>
        <dbReference type="EMBL" id="SMC40471.1"/>
    </source>
</evidence>
<keyword evidence="2" id="KW-1185">Reference proteome</keyword>